<comment type="caution">
    <text evidence="7">The sequence shown here is derived from an EMBL/GenBank/DDBJ whole genome shotgun (WGS) entry which is preliminary data.</text>
</comment>
<keyword evidence="2 5" id="KW-0812">Transmembrane</keyword>
<accession>A0A919MZY2</accession>
<dbReference type="Proteomes" id="UP000636960">
    <property type="component" value="Unassembled WGS sequence"/>
</dbReference>
<dbReference type="GO" id="GO:0005886">
    <property type="term" value="C:plasma membrane"/>
    <property type="evidence" value="ECO:0007669"/>
    <property type="project" value="TreeGrafter"/>
</dbReference>
<feature type="transmembrane region" description="Helical" evidence="5">
    <location>
        <begin position="42"/>
        <end position="61"/>
    </location>
</feature>
<dbReference type="EMBL" id="BOMV01000113">
    <property type="protein sequence ID" value="GIF01845.1"/>
    <property type="molecule type" value="Genomic_DNA"/>
</dbReference>
<evidence type="ECO:0000256" key="3">
    <source>
        <dbReference type="ARBA" id="ARBA00022989"/>
    </source>
</evidence>
<dbReference type="InterPro" id="IPR052165">
    <property type="entry name" value="Membrane_assoc_protease"/>
</dbReference>
<evidence type="ECO:0000259" key="6">
    <source>
        <dbReference type="Pfam" id="PF01957"/>
    </source>
</evidence>
<dbReference type="PANTHER" id="PTHR33507">
    <property type="entry name" value="INNER MEMBRANE PROTEIN YBBJ"/>
    <property type="match status" value="1"/>
</dbReference>
<dbReference type="AlphaFoldDB" id="A0A919MZY2"/>
<dbReference type="Pfam" id="PF01957">
    <property type="entry name" value="NfeD"/>
    <property type="match status" value="1"/>
</dbReference>
<dbReference type="InterPro" id="IPR002810">
    <property type="entry name" value="NfeD-like_C"/>
</dbReference>
<feature type="domain" description="NfeD-like C-terminal" evidence="6">
    <location>
        <begin position="80"/>
        <end position="137"/>
    </location>
</feature>
<dbReference type="Gene3D" id="2.40.50.140">
    <property type="entry name" value="Nucleic acid-binding proteins"/>
    <property type="match status" value="1"/>
</dbReference>
<evidence type="ECO:0000256" key="5">
    <source>
        <dbReference type="SAM" id="Phobius"/>
    </source>
</evidence>
<sequence>MFLWILVAAVLAVAEIFTATLFLIMFSAGALAAAAVAALGAPVPLQAGVFVAVSALTIVAIRPVLRRHRSRPGPVGMGAETMYGAAAVVVERVDAGHGMVKIDGELWQARSLEDSVTYSPGERVAIVEIRGGVAVVWHDGLPEAIDP</sequence>
<dbReference type="SUPFAM" id="SSF141322">
    <property type="entry name" value="NfeD domain-like"/>
    <property type="match status" value="1"/>
</dbReference>
<proteinExistence type="predicted"/>
<evidence type="ECO:0000256" key="4">
    <source>
        <dbReference type="ARBA" id="ARBA00023136"/>
    </source>
</evidence>
<evidence type="ECO:0000313" key="7">
    <source>
        <dbReference type="EMBL" id="GIF01845.1"/>
    </source>
</evidence>
<reference evidence="7" key="1">
    <citation type="submission" date="2021-01" db="EMBL/GenBank/DDBJ databases">
        <title>Whole genome shotgun sequence of Actinoplanes rishiriensis NBRC 108556.</title>
        <authorList>
            <person name="Komaki H."/>
            <person name="Tamura T."/>
        </authorList>
    </citation>
    <scope>NUCLEOTIDE SEQUENCE</scope>
    <source>
        <strain evidence="7">NBRC 108556</strain>
    </source>
</reference>
<name>A0A919MZY2_9ACTN</name>
<evidence type="ECO:0000256" key="1">
    <source>
        <dbReference type="ARBA" id="ARBA00004141"/>
    </source>
</evidence>
<gene>
    <name evidence="7" type="ORF">Ari01nite_93090</name>
</gene>
<evidence type="ECO:0000256" key="2">
    <source>
        <dbReference type="ARBA" id="ARBA00022692"/>
    </source>
</evidence>
<dbReference type="PANTHER" id="PTHR33507:SF3">
    <property type="entry name" value="INNER MEMBRANE PROTEIN YBBJ"/>
    <property type="match status" value="1"/>
</dbReference>
<keyword evidence="4 5" id="KW-0472">Membrane</keyword>
<dbReference type="InterPro" id="IPR012340">
    <property type="entry name" value="NA-bd_OB-fold"/>
</dbReference>
<protein>
    <submittedName>
        <fullName evidence="7">Membrane protein</fullName>
    </submittedName>
</protein>
<comment type="subcellular location">
    <subcellularLocation>
        <location evidence="1">Membrane</location>
        <topology evidence="1">Multi-pass membrane protein</topology>
    </subcellularLocation>
</comment>
<keyword evidence="3 5" id="KW-1133">Transmembrane helix</keyword>
<evidence type="ECO:0000313" key="8">
    <source>
        <dbReference type="Proteomes" id="UP000636960"/>
    </source>
</evidence>
<keyword evidence="8" id="KW-1185">Reference proteome</keyword>
<organism evidence="7 8">
    <name type="scientific">Paractinoplanes rishiriensis</name>
    <dbReference type="NCBI Taxonomy" id="1050105"/>
    <lineage>
        <taxon>Bacteria</taxon>
        <taxon>Bacillati</taxon>
        <taxon>Actinomycetota</taxon>
        <taxon>Actinomycetes</taxon>
        <taxon>Micromonosporales</taxon>
        <taxon>Micromonosporaceae</taxon>
        <taxon>Paractinoplanes</taxon>
    </lineage>
</organism>